<dbReference type="InterPro" id="IPR004358">
    <property type="entry name" value="Sig_transdc_His_kin-like_C"/>
</dbReference>
<dbReference type="InterPro" id="IPR003594">
    <property type="entry name" value="HATPase_dom"/>
</dbReference>
<dbReference type="InterPro" id="IPR036890">
    <property type="entry name" value="HATPase_C_sf"/>
</dbReference>
<keyword evidence="12" id="KW-0902">Two-component regulatory system</keyword>
<dbReference type="STRING" id="930128.SAMN05192532_10235"/>
<dbReference type="PRINTS" id="PR00344">
    <property type="entry name" value="BCTRLSENSOR"/>
</dbReference>
<dbReference type="EC" id="2.7.13.3" evidence="3"/>
<evidence type="ECO:0000256" key="12">
    <source>
        <dbReference type="ARBA" id="ARBA00023012"/>
    </source>
</evidence>
<feature type="transmembrane region" description="Helical" evidence="14">
    <location>
        <begin position="38"/>
        <end position="57"/>
    </location>
</feature>
<evidence type="ECO:0000256" key="6">
    <source>
        <dbReference type="ARBA" id="ARBA00022679"/>
    </source>
</evidence>
<sequence length="493" mass="56377">MDWGTSSVYISNKFQKETAEKTTSQKKISLLRYWTTRYFITLVIGLLVVAFLSVLWIRHTNLENRLNMTQYLVQEVADRFVEERSGNTVPQEGILEYMEQRKALLESEIDPIIYVVNADGRVIANPFERNPFTEEYFPLPLLRAEHDTHKLQLENGDQSYIVKTPIDAGGVTAGLVVAIQSAQELTEMNEEYRLLAILVVALALIGWATIYFLSKRLTRPIEQVASAAKHVKEENYDFTLPEHMREQEVYELVHSFKEMAGRLQQLELLRSEMMAGVTHELKTPITSMTGLIQAVRDDVVTGEEAKEFLNVSLNEANRLKTMVADLLEFNSFTARAVPMKTERREINVLLKEIMYQWEVANDEEHLHVSKELLPHSVYVEVDAIRVQQIVVNLMNNAKQALEGKGSIHVSLYLKKENTVEINVMDNGEGVAEEEKDLIFERFFRGGEKKYHTHGLGLGLPFSKMMARSMGGDLLLKESSPGRTIFTFQLPVYE</sequence>
<dbReference type="InterPro" id="IPR003660">
    <property type="entry name" value="HAMP_dom"/>
</dbReference>
<organism evidence="17 18">
    <name type="scientific">Alteribacillus iranensis</name>
    <dbReference type="NCBI Taxonomy" id="930128"/>
    <lineage>
        <taxon>Bacteria</taxon>
        <taxon>Bacillati</taxon>
        <taxon>Bacillota</taxon>
        <taxon>Bacilli</taxon>
        <taxon>Bacillales</taxon>
        <taxon>Bacillaceae</taxon>
        <taxon>Alteribacillus</taxon>
    </lineage>
</organism>
<evidence type="ECO:0000256" key="2">
    <source>
        <dbReference type="ARBA" id="ARBA00004651"/>
    </source>
</evidence>
<evidence type="ECO:0000256" key="5">
    <source>
        <dbReference type="ARBA" id="ARBA00022553"/>
    </source>
</evidence>
<feature type="domain" description="Histidine kinase" evidence="15">
    <location>
        <begin position="276"/>
        <end position="493"/>
    </location>
</feature>
<reference evidence="17 18" key="1">
    <citation type="submission" date="2016-10" db="EMBL/GenBank/DDBJ databases">
        <authorList>
            <person name="de Groot N.N."/>
        </authorList>
    </citation>
    <scope>NUCLEOTIDE SEQUENCE [LARGE SCALE GENOMIC DNA]</scope>
    <source>
        <strain evidence="17 18">DSM 23995</strain>
    </source>
</reference>
<evidence type="ECO:0000256" key="13">
    <source>
        <dbReference type="ARBA" id="ARBA00023136"/>
    </source>
</evidence>
<dbReference type="CDD" id="cd00082">
    <property type="entry name" value="HisKA"/>
    <property type="match status" value="1"/>
</dbReference>
<dbReference type="SMART" id="SM00388">
    <property type="entry name" value="HisKA"/>
    <property type="match status" value="1"/>
</dbReference>
<feature type="transmembrane region" description="Helical" evidence="14">
    <location>
        <begin position="194"/>
        <end position="213"/>
    </location>
</feature>
<evidence type="ECO:0000256" key="11">
    <source>
        <dbReference type="ARBA" id="ARBA00022989"/>
    </source>
</evidence>
<keyword evidence="13 14" id="KW-0472">Membrane</keyword>
<evidence type="ECO:0000256" key="10">
    <source>
        <dbReference type="ARBA" id="ARBA00022840"/>
    </source>
</evidence>
<keyword evidence="11 14" id="KW-1133">Transmembrane helix</keyword>
<feature type="domain" description="HAMP" evidence="16">
    <location>
        <begin position="215"/>
        <end position="268"/>
    </location>
</feature>
<keyword evidence="6" id="KW-0808">Transferase</keyword>
<dbReference type="Pfam" id="PF02518">
    <property type="entry name" value="HATPase_c"/>
    <property type="match status" value="1"/>
</dbReference>
<protein>
    <recommendedName>
        <fullName evidence="3">histidine kinase</fullName>
        <ecNumber evidence="3">2.7.13.3</ecNumber>
    </recommendedName>
</protein>
<evidence type="ECO:0000259" key="16">
    <source>
        <dbReference type="PROSITE" id="PS50885"/>
    </source>
</evidence>
<evidence type="ECO:0000256" key="9">
    <source>
        <dbReference type="ARBA" id="ARBA00022777"/>
    </source>
</evidence>
<dbReference type="Pfam" id="PF00672">
    <property type="entry name" value="HAMP"/>
    <property type="match status" value="1"/>
</dbReference>
<dbReference type="SUPFAM" id="SSF47384">
    <property type="entry name" value="Homodimeric domain of signal transducing histidine kinase"/>
    <property type="match status" value="1"/>
</dbReference>
<evidence type="ECO:0000256" key="3">
    <source>
        <dbReference type="ARBA" id="ARBA00012438"/>
    </source>
</evidence>
<accession>A0A1I2B283</accession>
<gene>
    <name evidence="17" type="ORF">SAMN05192532_10235</name>
</gene>
<evidence type="ECO:0000259" key="15">
    <source>
        <dbReference type="PROSITE" id="PS50109"/>
    </source>
</evidence>
<dbReference type="Gene3D" id="1.10.287.130">
    <property type="match status" value="1"/>
</dbReference>
<dbReference type="InterPro" id="IPR005467">
    <property type="entry name" value="His_kinase_dom"/>
</dbReference>
<dbReference type="Gene3D" id="6.10.340.10">
    <property type="match status" value="1"/>
</dbReference>
<keyword evidence="18" id="KW-1185">Reference proteome</keyword>
<dbReference type="InterPro" id="IPR036097">
    <property type="entry name" value="HisK_dim/P_sf"/>
</dbReference>
<dbReference type="Gene3D" id="3.30.565.10">
    <property type="entry name" value="Histidine kinase-like ATPase, C-terminal domain"/>
    <property type="match status" value="1"/>
</dbReference>
<evidence type="ECO:0000256" key="1">
    <source>
        <dbReference type="ARBA" id="ARBA00000085"/>
    </source>
</evidence>
<dbReference type="SMART" id="SM00304">
    <property type="entry name" value="HAMP"/>
    <property type="match status" value="1"/>
</dbReference>
<dbReference type="PANTHER" id="PTHR45528:SF1">
    <property type="entry name" value="SENSOR HISTIDINE KINASE CPXA"/>
    <property type="match status" value="1"/>
</dbReference>
<keyword evidence="9 17" id="KW-0418">Kinase</keyword>
<dbReference type="GO" id="GO:0000155">
    <property type="term" value="F:phosphorelay sensor kinase activity"/>
    <property type="evidence" value="ECO:0007669"/>
    <property type="project" value="InterPro"/>
</dbReference>
<dbReference type="CDD" id="cd00075">
    <property type="entry name" value="HATPase"/>
    <property type="match status" value="1"/>
</dbReference>
<dbReference type="Proteomes" id="UP000199516">
    <property type="component" value="Unassembled WGS sequence"/>
</dbReference>
<dbReference type="PROSITE" id="PS50885">
    <property type="entry name" value="HAMP"/>
    <property type="match status" value="1"/>
</dbReference>
<evidence type="ECO:0000256" key="7">
    <source>
        <dbReference type="ARBA" id="ARBA00022692"/>
    </source>
</evidence>
<proteinExistence type="predicted"/>
<dbReference type="SMART" id="SM00387">
    <property type="entry name" value="HATPase_c"/>
    <property type="match status" value="1"/>
</dbReference>
<keyword evidence="4" id="KW-1003">Cell membrane</keyword>
<comment type="subcellular location">
    <subcellularLocation>
        <location evidence="2">Cell membrane</location>
        <topology evidence="2">Multi-pass membrane protein</topology>
    </subcellularLocation>
</comment>
<evidence type="ECO:0000256" key="14">
    <source>
        <dbReference type="SAM" id="Phobius"/>
    </source>
</evidence>
<comment type="catalytic activity">
    <reaction evidence="1">
        <text>ATP + protein L-histidine = ADP + protein N-phospho-L-histidine.</text>
        <dbReference type="EC" id="2.7.13.3"/>
    </reaction>
</comment>
<evidence type="ECO:0000256" key="8">
    <source>
        <dbReference type="ARBA" id="ARBA00022741"/>
    </source>
</evidence>
<dbReference type="CDD" id="cd06225">
    <property type="entry name" value="HAMP"/>
    <property type="match status" value="1"/>
</dbReference>
<evidence type="ECO:0000256" key="4">
    <source>
        <dbReference type="ARBA" id="ARBA00022475"/>
    </source>
</evidence>
<dbReference type="EMBL" id="FONT01000002">
    <property type="protein sequence ID" value="SFE50097.1"/>
    <property type="molecule type" value="Genomic_DNA"/>
</dbReference>
<keyword evidence="5" id="KW-0597">Phosphoprotein</keyword>
<dbReference type="SUPFAM" id="SSF158472">
    <property type="entry name" value="HAMP domain-like"/>
    <property type="match status" value="1"/>
</dbReference>
<dbReference type="PANTHER" id="PTHR45528">
    <property type="entry name" value="SENSOR HISTIDINE KINASE CPXA"/>
    <property type="match status" value="1"/>
</dbReference>
<dbReference type="PROSITE" id="PS50109">
    <property type="entry name" value="HIS_KIN"/>
    <property type="match status" value="1"/>
</dbReference>
<name>A0A1I2B283_9BACI</name>
<dbReference type="InterPro" id="IPR003661">
    <property type="entry name" value="HisK_dim/P_dom"/>
</dbReference>
<dbReference type="GO" id="GO:0005886">
    <property type="term" value="C:plasma membrane"/>
    <property type="evidence" value="ECO:0007669"/>
    <property type="project" value="UniProtKB-SubCell"/>
</dbReference>
<keyword evidence="8" id="KW-0547">Nucleotide-binding</keyword>
<keyword evidence="10" id="KW-0067">ATP-binding</keyword>
<dbReference type="InterPro" id="IPR050398">
    <property type="entry name" value="HssS/ArlS-like"/>
</dbReference>
<keyword evidence="7 14" id="KW-0812">Transmembrane</keyword>
<dbReference type="SUPFAM" id="SSF55874">
    <property type="entry name" value="ATPase domain of HSP90 chaperone/DNA topoisomerase II/histidine kinase"/>
    <property type="match status" value="1"/>
</dbReference>
<evidence type="ECO:0000313" key="17">
    <source>
        <dbReference type="EMBL" id="SFE50097.1"/>
    </source>
</evidence>
<dbReference type="Pfam" id="PF00512">
    <property type="entry name" value="HisKA"/>
    <property type="match status" value="1"/>
</dbReference>
<dbReference type="AlphaFoldDB" id="A0A1I2B283"/>
<dbReference type="GO" id="GO:0005524">
    <property type="term" value="F:ATP binding"/>
    <property type="evidence" value="ECO:0007669"/>
    <property type="project" value="UniProtKB-KW"/>
</dbReference>
<evidence type="ECO:0000313" key="18">
    <source>
        <dbReference type="Proteomes" id="UP000199516"/>
    </source>
</evidence>